<feature type="transmembrane region" description="Helical" evidence="6">
    <location>
        <begin position="21"/>
        <end position="38"/>
    </location>
</feature>
<keyword evidence="4 6" id="KW-1133">Transmembrane helix</keyword>
<feature type="transmembrane region" description="Helical" evidence="6">
    <location>
        <begin position="425"/>
        <end position="442"/>
    </location>
</feature>
<dbReference type="RefSeq" id="WP_332616762.1">
    <property type="nucleotide sequence ID" value="NZ_JAXGFP010000004.1"/>
</dbReference>
<comment type="caution">
    <text evidence="9">The sequence shown here is derived from an EMBL/GenBank/DDBJ whole genome shotgun (WGS) entry which is preliminary data.</text>
</comment>
<dbReference type="Pfam" id="PF12704">
    <property type="entry name" value="MacB_PCD"/>
    <property type="match status" value="1"/>
</dbReference>
<feature type="domain" description="ABC3 transporter permease C-terminal" evidence="7">
    <location>
        <begin position="325"/>
        <end position="445"/>
    </location>
</feature>
<dbReference type="Pfam" id="PF02687">
    <property type="entry name" value="FtsX"/>
    <property type="match status" value="1"/>
</dbReference>
<keyword evidence="5 6" id="KW-0472">Membrane</keyword>
<keyword evidence="3 6" id="KW-0812">Transmembrane</keyword>
<feature type="domain" description="MacB-like periplasmic core" evidence="8">
    <location>
        <begin position="87"/>
        <end position="292"/>
    </location>
</feature>
<dbReference type="InterPro" id="IPR025857">
    <property type="entry name" value="MacB_PCD"/>
</dbReference>
<name>A0ABU7YZC9_9GAMM</name>
<evidence type="ECO:0000256" key="3">
    <source>
        <dbReference type="ARBA" id="ARBA00022692"/>
    </source>
</evidence>
<dbReference type="PANTHER" id="PTHR30572">
    <property type="entry name" value="MEMBRANE COMPONENT OF TRANSPORTER-RELATED"/>
    <property type="match status" value="1"/>
</dbReference>
<gene>
    <name evidence="9" type="ORF">SNE34_09600</name>
</gene>
<feature type="transmembrane region" description="Helical" evidence="6">
    <location>
        <begin position="318"/>
        <end position="345"/>
    </location>
</feature>
<keyword evidence="10" id="KW-1185">Reference proteome</keyword>
<evidence type="ECO:0000256" key="1">
    <source>
        <dbReference type="ARBA" id="ARBA00004651"/>
    </source>
</evidence>
<dbReference type="EMBL" id="JAXGFP010000004">
    <property type="protein sequence ID" value="MEG3184264.1"/>
    <property type="molecule type" value="Genomic_DNA"/>
</dbReference>
<evidence type="ECO:0000256" key="6">
    <source>
        <dbReference type="SAM" id="Phobius"/>
    </source>
</evidence>
<evidence type="ECO:0000256" key="2">
    <source>
        <dbReference type="ARBA" id="ARBA00022475"/>
    </source>
</evidence>
<proteinExistence type="predicted"/>
<evidence type="ECO:0000259" key="7">
    <source>
        <dbReference type="Pfam" id="PF02687"/>
    </source>
</evidence>
<evidence type="ECO:0000256" key="5">
    <source>
        <dbReference type="ARBA" id="ARBA00023136"/>
    </source>
</evidence>
<dbReference type="Proteomes" id="UP001355056">
    <property type="component" value="Unassembled WGS sequence"/>
</dbReference>
<evidence type="ECO:0000313" key="10">
    <source>
        <dbReference type="Proteomes" id="UP001355056"/>
    </source>
</evidence>
<keyword evidence="2" id="KW-1003">Cell membrane</keyword>
<feature type="transmembrane region" description="Helical" evidence="6">
    <location>
        <begin position="366"/>
        <end position="393"/>
    </location>
</feature>
<protein>
    <submittedName>
        <fullName evidence="9">ABC transporter permease</fullName>
    </submittedName>
</protein>
<comment type="subcellular location">
    <subcellularLocation>
        <location evidence="1">Cell membrane</location>
        <topology evidence="1">Multi-pass membrane protein</topology>
    </subcellularLocation>
</comment>
<accession>A0ABU7YZC9</accession>
<feature type="transmembrane region" description="Helical" evidence="6">
    <location>
        <begin position="44"/>
        <end position="61"/>
    </location>
</feature>
<dbReference type="PANTHER" id="PTHR30572:SF15">
    <property type="entry name" value="ABC TRANSPORTER PERMEASE"/>
    <property type="match status" value="1"/>
</dbReference>
<evidence type="ECO:0000313" key="9">
    <source>
        <dbReference type="EMBL" id="MEG3184264.1"/>
    </source>
</evidence>
<sequence length="453" mass="47645">MKTSNNKQPRTARRTGGRLKRWLGNLGIVLLVAVMLAAWIVLPWYAVLALVLALAAWLGLTRRGRQTLAVAAVGIAGLPQRWGASTVIVVGIAGVVAVLVAMLAMGKGFQATLNQTGGEDTAIILRGGSQAETNSVISRDQVPLISALAGIATGAEGRPLVSPELSQVVNLPTKADGNDANVQLRGVGPRAWQLRPDVAIVEGRKFEPGLRELVVGKGAQEQFAGLEVGEQVELGNQVWSVVGKFASGNSHDSELWADAEVVGSSYNRSAYQSVTVKLAGKDGFDQLKAALAADPRLKLDVLTTHDYYAKQSEGLTKLITILGTVIGTIMAIGAVFGALNTMYAAVAGRAREIATMRALGFRGLPVVVAVMLETMLLALLGGLLGAGLAWLVFNGYTVSTLGNNFSQVVFQFKVSPELLWQGLKWALGIGLVGGLFPALRAARLPVTTALRAA</sequence>
<evidence type="ECO:0000256" key="4">
    <source>
        <dbReference type="ARBA" id="ARBA00022989"/>
    </source>
</evidence>
<dbReference type="InterPro" id="IPR050250">
    <property type="entry name" value="Macrolide_Exporter_MacB"/>
</dbReference>
<evidence type="ECO:0000259" key="8">
    <source>
        <dbReference type="Pfam" id="PF12704"/>
    </source>
</evidence>
<dbReference type="InterPro" id="IPR003838">
    <property type="entry name" value="ABC3_permease_C"/>
</dbReference>
<feature type="transmembrane region" description="Helical" evidence="6">
    <location>
        <begin position="82"/>
        <end position="105"/>
    </location>
</feature>
<reference evidence="9 10" key="1">
    <citation type="journal article" date="2016" name="Int. J. Syst. Evol. Microbiol.">
        <title>Lysobacter erysipheiresistens sp. nov., an antagonist of powdery mildew, isolated from tobacco-cultivated soil.</title>
        <authorList>
            <person name="Xie B."/>
            <person name="Li T."/>
            <person name="Lin X."/>
            <person name="Wang C.J."/>
            <person name="Chen Y.J."/>
            <person name="Liu W.J."/>
            <person name="Zhao Z.W."/>
        </authorList>
    </citation>
    <scope>NUCLEOTIDE SEQUENCE [LARGE SCALE GENOMIC DNA]</scope>
    <source>
        <strain evidence="9 10">RS-LYSO-3</strain>
    </source>
</reference>
<organism evidence="9 10">
    <name type="scientific">Novilysobacter erysipheiresistens</name>
    <dbReference type="NCBI Taxonomy" id="1749332"/>
    <lineage>
        <taxon>Bacteria</taxon>
        <taxon>Pseudomonadati</taxon>
        <taxon>Pseudomonadota</taxon>
        <taxon>Gammaproteobacteria</taxon>
        <taxon>Lysobacterales</taxon>
        <taxon>Lysobacteraceae</taxon>
        <taxon>Novilysobacter</taxon>
    </lineage>
</organism>